<dbReference type="Gene3D" id="3.40.50.1980">
    <property type="entry name" value="Nitrogenase molybdenum iron protein domain"/>
    <property type="match status" value="2"/>
</dbReference>
<sequence>MKRYRKQSLFIVMLVCALFVVAACNNKSDETTSTAKKEASNDTTRIVTDSVGREVEIPTTPQRVIVDWDLGHVLAVGVVPVATTTKVMGYGEFLVDYYKGQEIVDLGDEGAVSLETATNLKPDLIITYGEENVEQYEKIAPTIVFSAHVYDNVEAEITAMGEFLNHQEDAKNFIADYKARAQAAADKIKAVIPEGITFSLFTLSDKHISVIPGGTSGGEAMYNLLKLTAPASI</sequence>
<keyword evidence="8" id="KW-1185">Reference proteome</keyword>
<dbReference type="Pfam" id="PF01497">
    <property type="entry name" value="Peripla_BP_2"/>
    <property type="match status" value="1"/>
</dbReference>
<dbReference type="PANTHER" id="PTHR30532">
    <property type="entry name" value="IRON III DICITRATE-BINDING PERIPLASMIC PROTEIN"/>
    <property type="match status" value="1"/>
</dbReference>
<dbReference type="RefSeq" id="WP_326121038.1">
    <property type="nucleotide sequence ID" value="NZ_JARSFG010000001.1"/>
</dbReference>
<comment type="caution">
    <text evidence="7">The sequence shown here is derived from an EMBL/GenBank/DDBJ whole genome shotgun (WGS) entry which is preliminary data.</text>
</comment>
<evidence type="ECO:0000256" key="3">
    <source>
        <dbReference type="ARBA" id="ARBA00022448"/>
    </source>
</evidence>
<dbReference type="PANTHER" id="PTHR30532:SF26">
    <property type="entry name" value="IRON(3+)-HYDROXAMATE-BINDING PROTEIN FHUD"/>
    <property type="match status" value="1"/>
</dbReference>
<dbReference type="AlphaFoldDB" id="A0AAW9NRP4"/>
<evidence type="ECO:0000313" key="7">
    <source>
        <dbReference type="EMBL" id="MEC1176873.1"/>
    </source>
</evidence>
<name>A0AAW9NRP4_9BACL</name>
<keyword evidence="3" id="KW-0813">Transport</keyword>
<evidence type="ECO:0000259" key="6">
    <source>
        <dbReference type="PROSITE" id="PS50983"/>
    </source>
</evidence>
<evidence type="ECO:0000256" key="5">
    <source>
        <dbReference type="SAM" id="SignalP"/>
    </source>
</evidence>
<protein>
    <submittedName>
        <fullName evidence="7">ABC transporter substrate-binding protein</fullName>
    </submittedName>
</protein>
<feature type="signal peptide" evidence="5">
    <location>
        <begin position="1"/>
        <end position="22"/>
    </location>
</feature>
<dbReference type="SUPFAM" id="SSF53807">
    <property type="entry name" value="Helical backbone' metal receptor"/>
    <property type="match status" value="1"/>
</dbReference>
<dbReference type="GO" id="GO:0030288">
    <property type="term" value="C:outer membrane-bounded periplasmic space"/>
    <property type="evidence" value="ECO:0007669"/>
    <property type="project" value="TreeGrafter"/>
</dbReference>
<dbReference type="InterPro" id="IPR002491">
    <property type="entry name" value="ABC_transptr_periplasmic_BD"/>
</dbReference>
<keyword evidence="4 5" id="KW-0732">Signal</keyword>
<evidence type="ECO:0000313" key="8">
    <source>
        <dbReference type="Proteomes" id="UP001344888"/>
    </source>
</evidence>
<dbReference type="PROSITE" id="PS50983">
    <property type="entry name" value="FE_B12_PBP"/>
    <property type="match status" value="1"/>
</dbReference>
<dbReference type="GO" id="GO:1901678">
    <property type="term" value="P:iron coordination entity transport"/>
    <property type="evidence" value="ECO:0007669"/>
    <property type="project" value="UniProtKB-ARBA"/>
</dbReference>
<reference evidence="7 8" key="1">
    <citation type="submission" date="2023-03" db="EMBL/GenBank/DDBJ databases">
        <title>Bacillus Genome Sequencing.</title>
        <authorList>
            <person name="Dunlap C."/>
        </authorList>
    </citation>
    <scope>NUCLEOTIDE SEQUENCE [LARGE SCALE GENOMIC DNA]</scope>
    <source>
        <strain evidence="7 8">B-59205</strain>
    </source>
</reference>
<dbReference type="PROSITE" id="PS51257">
    <property type="entry name" value="PROKAR_LIPOPROTEIN"/>
    <property type="match status" value="1"/>
</dbReference>
<evidence type="ECO:0000256" key="4">
    <source>
        <dbReference type="ARBA" id="ARBA00022729"/>
    </source>
</evidence>
<feature type="domain" description="Fe/B12 periplasmic-binding" evidence="6">
    <location>
        <begin position="53"/>
        <end position="233"/>
    </location>
</feature>
<dbReference type="InterPro" id="IPR051313">
    <property type="entry name" value="Bact_iron-sidero_bind"/>
</dbReference>
<evidence type="ECO:0000256" key="1">
    <source>
        <dbReference type="ARBA" id="ARBA00004196"/>
    </source>
</evidence>
<gene>
    <name evidence="7" type="ORF">P9B03_00025</name>
</gene>
<comment type="subcellular location">
    <subcellularLocation>
        <location evidence="1">Cell envelope</location>
    </subcellularLocation>
</comment>
<dbReference type="EMBL" id="JARSFG010000001">
    <property type="protein sequence ID" value="MEC1176873.1"/>
    <property type="molecule type" value="Genomic_DNA"/>
</dbReference>
<organism evidence="7 8">
    <name type="scientific">Metasolibacillus meyeri</name>
    <dbReference type="NCBI Taxonomy" id="1071052"/>
    <lineage>
        <taxon>Bacteria</taxon>
        <taxon>Bacillati</taxon>
        <taxon>Bacillota</taxon>
        <taxon>Bacilli</taxon>
        <taxon>Bacillales</taxon>
        <taxon>Caryophanaceae</taxon>
        <taxon>Metasolibacillus</taxon>
    </lineage>
</organism>
<dbReference type="Proteomes" id="UP001344888">
    <property type="component" value="Unassembled WGS sequence"/>
</dbReference>
<accession>A0AAW9NRP4</accession>
<feature type="chain" id="PRO_5043544331" evidence="5">
    <location>
        <begin position="23"/>
        <end position="233"/>
    </location>
</feature>
<proteinExistence type="inferred from homology"/>
<evidence type="ECO:0000256" key="2">
    <source>
        <dbReference type="ARBA" id="ARBA00008814"/>
    </source>
</evidence>
<comment type="similarity">
    <text evidence="2">Belongs to the bacterial solute-binding protein 8 family.</text>
</comment>